<evidence type="ECO:0000313" key="1">
    <source>
        <dbReference type="EMBL" id="KAK6916286.1"/>
    </source>
</evidence>
<proteinExistence type="predicted"/>
<name>A0AAN8URQ8_9MAGN</name>
<dbReference type="Proteomes" id="UP001370490">
    <property type="component" value="Unassembled WGS sequence"/>
</dbReference>
<protein>
    <submittedName>
        <fullName evidence="1">Uncharacterized protein</fullName>
    </submittedName>
</protein>
<sequence>MEAYLKELNAQLTSKLCQLEMEKKRGEELDQVMRASQLQNSWEAPIEQLNMEQLKVAKTALHGLKKAINKETQICINL</sequence>
<evidence type="ECO:0000313" key="2">
    <source>
        <dbReference type="Proteomes" id="UP001370490"/>
    </source>
</evidence>
<organism evidence="1 2">
    <name type="scientific">Dillenia turbinata</name>
    <dbReference type="NCBI Taxonomy" id="194707"/>
    <lineage>
        <taxon>Eukaryota</taxon>
        <taxon>Viridiplantae</taxon>
        <taxon>Streptophyta</taxon>
        <taxon>Embryophyta</taxon>
        <taxon>Tracheophyta</taxon>
        <taxon>Spermatophyta</taxon>
        <taxon>Magnoliopsida</taxon>
        <taxon>eudicotyledons</taxon>
        <taxon>Gunneridae</taxon>
        <taxon>Pentapetalae</taxon>
        <taxon>Dilleniales</taxon>
        <taxon>Dilleniaceae</taxon>
        <taxon>Dillenia</taxon>
    </lineage>
</organism>
<dbReference type="EMBL" id="JBAMMX010000024">
    <property type="protein sequence ID" value="KAK6916286.1"/>
    <property type="molecule type" value="Genomic_DNA"/>
</dbReference>
<dbReference type="AlphaFoldDB" id="A0AAN8URQ8"/>
<accession>A0AAN8URQ8</accession>
<keyword evidence="2" id="KW-1185">Reference proteome</keyword>
<comment type="caution">
    <text evidence="1">The sequence shown here is derived from an EMBL/GenBank/DDBJ whole genome shotgun (WGS) entry which is preliminary data.</text>
</comment>
<gene>
    <name evidence="1" type="ORF">RJ641_019147</name>
</gene>
<reference evidence="1 2" key="1">
    <citation type="submission" date="2023-12" db="EMBL/GenBank/DDBJ databases">
        <title>A high-quality genome assembly for Dillenia turbinata (Dilleniales).</title>
        <authorList>
            <person name="Chanderbali A."/>
        </authorList>
    </citation>
    <scope>NUCLEOTIDE SEQUENCE [LARGE SCALE GENOMIC DNA]</scope>
    <source>
        <strain evidence="1">LSX21</strain>
        <tissue evidence="1">Leaf</tissue>
    </source>
</reference>